<evidence type="ECO:0000256" key="7">
    <source>
        <dbReference type="ARBA" id="ARBA00023180"/>
    </source>
</evidence>
<evidence type="ECO:0000256" key="3">
    <source>
        <dbReference type="ARBA" id="ARBA00022692"/>
    </source>
</evidence>
<comment type="pathway">
    <text evidence="2">Mycotoxin biosynthesis.</text>
</comment>
<gene>
    <name evidence="10" type="ORF">QBC37DRAFT_356352</name>
</gene>
<dbReference type="PANTHER" id="PTHR33365">
    <property type="entry name" value="YALI0B05434P"/>
    <property type="match status" value="1"/>
</dbReference>
<accession>A0AAN7B1U8</accession>
<keyword evidence="7" id="KW-0325">Glycoprotein</keyword>
<reference evidence="10" key="1">
    <citation type="journal article" date="2023" name="Mol. Phylogenet. Evol.">
        <title>Genome-scale phylogeny and comparative genomics of the fungal order Sordariales.</title>
        <authorList>
            <person name="Hensen N."/>
            <person name="Bonometti L."/>
            <person name="Westerberg I."/>
            <person name="Brannstrom I.O."/>
            <person name="Guillou S."/>
            <person name="Cros-Aarteil S."/>
            <person name="Calhoun S."/>
            <person name="Haridas S."/>
            <person name="Kuo A."/>
            <person name="Mondo S."/>
            <person name="Pangilinan J."/>
            <person name="Riley R."/>
            <person name="LaButti K."/>
            <person name="Andreopoulos B."/>
            <person name="Lipzen A."/>
            <person name="Chen C."/>
            <person name="Yan M."/>
            <person name="Daum C."/>
            <person name="Ng V."/>
            <person name="Clum A."/>
            <person name="Steindorff A."/>
            <person name="Ohm R.A."/>
            <person name="Martin F."/>
            <person name="Silar P."/>
            <person name="Natvig D.O."/>
            <person name="Lalanne C."/>
            <person name="Gautier V."/>
            <person name="Ament-Velasquez S.L."/>
            <person name="Kruys A."/>
            <person name="Hutchinson M.I."/>
            <person name="Powell A.J."/>
            <person name="Barry K."/>
            <person name="Miller A.N."/>
            <person name="Grigoriev I.V."/>
            <person name="Debuchy R."/>
            <person name="Gladieux P."/>
            <person name="Hiltunen Thoren M."/>
            <person name="Johannesson H."/>
        </authorList>
    </citation>
    <scope>NUCLEOTIDE SEQUENCE</scope>
    <source>
        <strain evidence="10">PSN293</strain>
    </source>
</reference>
<keyword evidence="6" id="KW-0472">Membrane</keyword>
<keyword evidence="5" id="KW-0843">Virulence</keyword>
<dbReference type="AlphaFoldDB" id="A0AAN7B1U8"/>
<feature type="region of interest" description="Disordered" evidence="9">
    <location>
        <begin position="286"/>
        <end position="309"/>
    </location>
</feature>
<comment type="subcellular location">
    <subcellularLocation>
        <location evidence="1">Membrane</location>
        <topology evidence="1">Single-pass membrane protein</topology>
    </subcellularLocation>
</comment>
<keyword evidence="11" id="KW-1185">Reference proteome</keyword>
<evidence type="ECO:0000256" key="1">
    <source>
        <dbReference type="ARBA" id="ARBA00004167"/>
    </source>
</evidence>
<dbReference type="GO" id="GO:0043386">
    <property type="term" value="P:mycotoxin biosynthetic process"/>
    <property type="evidence" value="ECO:0007669"/>
    <property type="project" value="InterPro"/>
</dbReference>
<evidence type="ECO:0000256" key="9">
    <source>
        <dbReference type="SAM" id="MobiDB-lite"/>
    </source>
</evidence>
<proteinExistence type="inferred from homology"/>
<dbReference type="PANTHER" id="PTHR33365:SF4">
    <property type="entry name" value="CYCLOCHLOROTINE BIOSYNTHESIS PROTEIN O"/>
    <property type="match status" value="1"/>
</dbReference>
<feature type="region of interest" description="Disordered" evidence="9">
    <location>
        <begin position="13"/>
        <end position="64"/>
    </location>
</feature>
<dbReference type="Pfam" id="PF11807">
    <property type="entry name" value="UstYa"/>
    <property type="match status" value="1"/>
</dbReference>
<keyword evidence="4" id="KW-1133">Transmembrane helix</keyword>
<dbReference type="InterPro" id="IPR021765">
    <property type="entry name" value="UstYa-like"/>
</dbReference>
<evidence type="ECO:0000313" key="11">
    <source>
        <dbReference type="Proteomes" id="UP001301769"/>
    </source>
</evidence>
<evidence type="ECO:0000256" key="2">
    <source>
        <dbReference type="ARBA" id="ARBA00004685"/>
    </source>
</evidence>
<evidence type="ECO:0000256" key="4">
    <source>
        <dbReference type="ARBA" id="ARBA00022989"/>
    </source>
</evidence>
<keyword evidence="3" id="KW-0812">Transmembrane</keyword>
<comment type="similarity">
    <text evidence="8">Belongs to the ustYa family.</text>
</comment>
<evidence type="ECO:0000313" key="10">
    <source>
        <dbReference type="EMBL" id="KAK4206797.1"/>
    </source>
</evidence>
<evidence type="ECO:0000256" key="5">
    <source>
        <dbReference type="ARBA" id="ARBA00023026"/>
    </source>
</evidence>
<feature type="compositionally biased region" description="Basic and acidic residues" evidence="9">
    <location>
        <begin position="292"/>
        <end position="309"/>
    </location>
</feature>
<protein>
    <submittedName>
        <fullName evidence="10">Uncharacterized protein</fullName>
    </submittedName>
</protein>
<feature type="compositionally biased region" description="Basic and acidic residues" evidence="9">
    <location>
        <begin position="33"/>
        <end position="51"/>
    </location>
</feature>
<comment type="caution">
    <text evidence="10">The sequence shown here is derived from an EMBL/GenBank/DDBJ whole genome shotgun (WGS) entry which is preliminary data.</text>
</comment>
<evidence type="ECO:0000256" key="6">
    <source>
        <dbReference type="ARBA" id="ARBA00023136"/>
    </source>
</evidence>
<dbReference type="GO" id="GO:0016020">
    <property type="term" value="C:membrane"/>
    <property type="evidence" value="ECO:0007669"/>
    <property type="project" value="UniProtKB-SubCell"/>
</dbReference>
<dbReference type="EMBL" id="MU858350">
    <property type="protein sequence ID" value="KAK4206797.1"/>
    <property type="molecule type" value="Genomic_DNA"/>
</dbReference>
<evidence type="ECO:0000256" key="8">
    <source>
        <dbReference type="ARBA" id="ARBA00035112"/>
    </source>
</evidence>
<sequence>MKMARFFTLWSTNSPSASRRQYHPLPLSSADADDSRYHDQAPKHHDQEENPHNTPPAPPRGSPSRPTFLQVLPWILTLTFMTSSVLQYGHRGPWSRGGAGEFPLARPTDFKPLRSEIETEMVTFTGAPVFMENGTFYVPNPGEKTYIGEPSAEIDENWEEITAGRYFRITAEEATDAFGSASDLYWNDKVGGYMAGIDMFHALHCLNRLRQAFWPDYYPQSTHHNTYIHREHCIDHIRQMLMCHGDMTLIPTEWTDFLGRNYVNSDVPHTCRNFGKLRSWVVSRHNGSRTVPESDEKHHAEGHGLKRSH</sequence>
<reference evidence="10" key="2">
    <citation type="submission" date="2023-05" db="EMBL/GenBank/DDBJ databases">
        <authorList>
            <consortium name="Lawrence Berkeley National Laboratory"/>
            <person name="Steindorff A."/>
            <person name="Hensen N."/>
            <person name="Bonometti L."/>
            <person name="Westerberg I."/>
            <person name="Brannstrom I.O."/>
            <person name="Guillou S."/>
            <person name="Cros-Aarteil S."/>
            <person name="Calhoun S."/>
            <person name="Haridas S."/>
            <person name="Kuo A."/>
            <person name="Mondo S."/>
            <person name="Pangilinan J."/>
            <person name="Riley R."/>
            <person name="Labutti K."/>
            <person name="Andreopoulos B."/>
            <person name="Lipzen A."/>
            <person name="Chen C."/>
            <person name="Yanf M."/>
            <person name="Daum C."/>
            <person name="Ng V."/>
            <person name="Clum A."/>
            <person name="Ohm R."/>
            <person name="Martin F."/>
            <person name="Silar P."/>
            <person name="Natvig D."/>
            <person name="Lalanne C."/>
            <person name="Gautier V."/>
            <person name="Ament-Velasquez S.L."/>
            <person name="Kruys A."/>
            <person name="Hutchinson M.I."/>
            <person name="Powell A.J."/>
            <person name="Barry K."/>
            <person name="Miller A.N."/>
            <person name="Grigoriev I.V."/>
            <person name="Debuchy R."/>
            <person name="Gladieux P."/>
            <person name="Thoren M.H."/>
            <person name="Johannesson H."/>
        </authorList>
    </citation>
    <scope>NUCLEOTIDE SEQUENCE</scope>
    <source>
        <strain evidence="10">PSN293</strain>
    </source>
</reference>
<dbReference type="Proteomes" id="UP001301769">
    <property type="component" value="Unassembled WGS sequence"/>
</dbReference>
<organism evidence="10 11">
    <name type="scientific">Rhypophila decipiens</name>
    <dbReference type="NCBI Taxonomy" id="261697"/>
    <lineage>
        <taxon>Eukaryota</taxon>
        <taxon>Fungi</taxon>
        <taxon>Dikarya</taxon>
        <taxon>Ascomycota</taxon>
        <taxon>Pezizomycotina</taxon>
        <taxon>Sordariomycetes</taxon>
        <taxon>Sordariomycetidae</taxon>
        <taxon>Sordariales</taxon>
        <taxon>Naviculisporaceae</taxon>
        <taxon>Rhypophila</taxon>
    </lineage>
</organism>
<name>A0AAN7B1U8_9PEZI</name>